<sequence length="89" mass="10296">MVFRKAGRLRSSLIFTYDNQELEIVAHFTYLGIRFSTMGFFSATQQMLADQARKGLFEVYQYRNSLVNISTAVSPELFDMLTSPILCLW</sequence>
<gene>
    <name evidence="1" type="ORF">LSH36_423g02041</name>
</gene>
<keyword evidence="2" id="KW-1185">Reference proteome</keyword>
<dbReference type="AlphaFoldDB" id="A0AAD9JBV9"/>
<evidence type="ECO:0000313" key="2">
    <source>
        <dbReference type="Proteomes" id="UP001208570"/>
    </source>
</evidence>
<protein>
    <submittedName>
        <fullName evidence="1">Uncharacterized protein</fullName>
    </submittedName>
</protein>
<organism evidence="1 2">
    <name type="scientific">Paralvinella palmiformis</name>
    <dbReference type="NCBI Taxonomy" id="53620"/>
    <lineage>
        <taxon>Eukaryota</taxon>
        <taxon>Metazoa</taxon>
        <taxon>Spiralia</taxon>
        <taxon>Lophotrochozoa</taxon>
        <taxon>Annelida</taxon>
        <taxon>Polychaeta</taxon>
        <taxon>Sedentaria</taxon>
        <taxon>Canalipalpata</taxon>
        <taxon>Terebellida</taxon>
        <taxon>Terebelliformia</taxon>
        <taxon>Alvinellidae</taxon>
        <taxon>Paralvinella</taxon>
    </lineage>
</organism>
<evidence type="ECO:0000313" key="1">
    <source>
        <dbReference type="EMBL" id="KAK2150106.1"/>
    </source>
</evidence>
<proteinExistence type="predicted"/>
<dbReference type="Proteomes" id="UP001208570">
    <property type="component" value="Unassembled WGS sequence"/>
</dbReference>
<dbReference type="EMBL" id="JAODUP010000423">
    <property type="protein sequence ID" value="KAK2150106.1"/>
    <property type="molecule type" value="Genomic_DNA"/>
</dbReference>
<accession>A0AAD9JBV9</accession>
<comment type="caution">
    <text evidence="1">The sequence shown here is derived from an EMBL/GenBank/DDBJ whole genome shotgun (WGS) entry which is preliminary data.</text>
</comment>
<name>A0AAD9JBV9_9ANNE</name>
<reference evidence="1" key="1">
    <citation type="journal article" date="2023" name="Mol. Biol. Evol.">
        <title>Third-Generation Sequencing Reveals the Adaptive Role of the Epigenome in Three Deep-Sea Polychaetes.</title>
        <authorList>
            <person name="Perez M."/>
            <person name="Aroh O."/>
            <person name="Sun Y."/>
            <person name="Lan Y."/>
            <person name="Juniper S.K."/>
            <person name="Young C.R."/>
            <person name="Angers B."/>
            <person name="Qian P.Y."/>
        </authorList>
    </citation>
    <scope>NUCLEOTIDE SEQUENCE</scope>
    <source>
        <strain evidence="1">P08H-3</strain>
    </source>
</reference>